<dbReference type="SUPFAM" id="SSF53448">
    <property type="entry name" value="Nucleotide-diphospho-sugar transferases"/>
    <property type="match status" value="1"/>
</dbReference>
<comment type="similarity">
    <text evidence="1">Belongs to the glycosyltransferase 32 family.</text>
</comment>
<feature type="transmembrane region" description="Helical" evidence="3">
    <location>
        <begin position="20"/>
        <end position="40"/>
    </location>
</feature>
<dbReference type="Gene3D" id="3.90.550.20">
    <property type="match status" value="1"/>
</dbReference>
<dbReference type="InterPro" id="IPR029044">
    <property type="entry name" value="Nucleotide-diphossugar_trans"/>
</dbReference>
<keyword evidence="3" id="KW-0812">Transmembrane</keyword>
<comment type="caution">
    <text evidence="4">The sequence shown here is derived from an EMBL/GenBank/DDBJ whole genome shotgun (WGS) entry which is preliminary data.</text>
</comment>
<evidence type="ECO:0000256" key="3">
    <source>
        <dbReference type="SAM" id="Phobius"/>
    </source>
</evidence>
<name>A0AAD5U9Y1_9FUNG</name>
<dbReference type="GO" id="GO:0016020">
    <property type="term" value="C:membrane"/>
    <property type="evidence" value="ECO:0007669"/>
    <property type="project" value="GOC"/>
</dbReference>
<dbReference type="PANTHER" id="PTHR32385:SF15">
    <property type="entry name" value="INOSITOL PHOSPHOCERAMIDE MANNOSYLTRANSFERASE 1"/>
    <property type="match status" value="1"/>
</dbReference>
<organism evidence="4 5">
    <name type="scientific">Clydaea vesicula</name>
    <dbReference type="NCBI Taxonomy" id="447962"/>
    <lineage>
        <taxon>Eukaryota</taxon>
        <taxon>Fungi</taxon>
        <taxon>Fungi incertae sedis</taxon>
        <taxon>Chytridiomycota</taxon>
        <taxon>Chytridiomycota incertae sedis</taxon>
        <taxon>Chytridiomycetes</taxon>
        <taxon>Lobulomycetales</taxon>
        <taxon>Lobulomycetaceae</taxon>
        <taxon>Clydaea</taxon>
    </lineage>
</organism>
<reference evidence="4" key="1">
    <citation type="submission" date="2020-05" db="EMBL/GenBank/DDBJ databases">
        <title>Phylogenomic resolution of chytrid fungi.</title>
        <authorList>
            <person name="Stajich J.E."/>
            <person name="Amses K."/>
            <person name="Simmons R."/>
            <person name="Seto K."/>
            <person name="Myers J."/>
            <person name="Bonds A."/>
            <person name="Quandt C.A."/>
            <person name="Barry K."/>
            <person name="Liu P."/>
            <person name="Grigoriev I."/>
            <person name="Longcore J.E."/>
            <person name="James T.Y."/>
        </authorList>
    </citation>
    <scope>NUCLEOTIDE SEQUENCE</scope>
    <source>
        <strain evidence="4">JEL0476</strain>
    </source>
</reference>
<keyword evidence="3" id="KW-1133">Transmembrane helix</keyword>
<dbReference type="GO" id="GO:0051999">
    <property type="term" value="P:mannosyl-inositol phosphorylceramide biosynthetic process"/>
    <property type="evidence" value="ECO:0007669"/>
    <property type="project" value="TreeGrafter"/>
</dbReference>
<gene>
    <name evidence="4" type="ORF">HK099_003960</name>
</gene>
<sequence>MIKARLDRLGGIKRRSPIKINKLFVILLALATVLILSQFYTSIFESYSDVGSKQNEFNSLEGEFGEEIENGVKSKDSRSLCEKSKLLCRVIELKNAAIKNKNFIKNSKNIPRFIHQTWKSADAVEIQDSKKSFIRLNPGYEYILWTDNDVNVFLEHYHPKIFDLDLIIILKADFFRYAILNEF</sequence>
<protein>
    <submittedName>
        <fullName evidence="4">Uncharacterized protein</fullName>
    </submittedName>
</protein>
<evidence type="ECO:0000256" key="2">
    <source>
        <dbReference type="ARBA" id="ARBA00022679"/>
    </source>
</evidence>
<keyword evidence="2" id="KW-0808">Transferase</keyword>
<dbReference type="Pfam" id="PF04488">
    <property type="entry name" value="Gly_transf_sug"/>
    <property type="match status" value="1"/>
</dbReference>
<dbReference type="AlphaFoldDB" id="A0AAD5U9Y1"/>
<dbReference type="EMBL" id="JADGJW010000027">
    <property type="protein sequence ID" value="KAJ3226848.1"/>
    <property type="molecule type" value="Genomic_DNA"/>
</dbReference>
<dbReference type="Proteomes" id="UP001211065">
    <property type="component" value="Unassembled WGS sequence"/>
</dbReference>
<keyword evidence="5" id="KW-1185">Reference proteome</keyword>
<dbReference type="GO" id="GO:0000030">
    <property type="term" value="F:mannosyltransferase activity"/>
    <property type="evidence" value="ECO:0007669"/>
    <property type="project" value="TreeGrafter"/>
</dbReference>
<evidence type="ECO:0000256" key="1">
    <source>
        <dbReference type="ARBA" id="ARBA00009003"/>
    </source>
</evidence>
<evidence type="ECO:0000313" key="4">
    <source>
        <dbReference type="EMBL" id="KAJ3226848.1"/>
    </source>
</evidence>
<dbReference type="PANTHER" id="PTHR32385">
    <property type="entry name" value="MANNOSYL PHOSPHORYLINOSITOL CERAMIDE SYNTHASE"/>
    <property type="match status" value="1"/>
</dbReference>
<proteinExistence type="inferred from homology"/>
<evidence type="ECO:0000313" key="5">
    <source>
        <dbReference type="Proteomes" id="UP001211065"/>
    </source>
</evidence>
<feature type="non-terminal residue" evidence="4">
    <location>
        <position position="183"/>
    </location>
</feature>
<accession>A0AAD5U9Y1</accession>
<keyword evidence="3" id="KW-0472">Membrane</keyword>
<dbReference type="InterPro" id="IPR051706">
    <property type="entry name" value="Glycosyltransferase_domain"/>
</dbReference>
<dbReference type="InterPro" id="IPR007577">
    <property type="entry name" value="GlycoTrfase_DXD_sugar-bd_CS"/>
</dbReference>